<evidence type="ECO:0000313" key="4">
    <source>
        <dbReference type="RefSeq" id="XP_010437841.1"/>
    </source>
</evidence>
<dbReference type="InterPro" id="IPR023393">
    <property type="entry name" value="START-like_dom_sf"/>
</dbReference>
<gene>
    <name evidence="5" type="primary">LOC104729979</name>
    <name evidence="4" type="synonym">LOC104721533</name>
</gene>
<accession>A0ABM0UWE4</accession>
<evidence type="ECO:0000256" key="2">
    <source>
        <dbReference type="ARBA" id="ARBA00022475"/>
    </source>
</evidence>
<dbReference type="RefSeq" id="XP_010437841.1">
    <property type="nucleotide sequence ID" value="XM_010439539.2"/>
</dbReference>
<dbReference type="Proteomes" id="UP000694864">
    <property type="component" value="Chromosome 11"/>
</dbReference>
<keyword evidence="3" id="KW-1185">Reference proteome</keyword>
<dbReference type="InterPro" id="IPR053249">
    <property type="entry name" value="LFS"/>
</dbReference>
<dbReference type="RefSeq" id="XP_010447327.1">
    <property type="nucleotide sequence ID" value="XM_010449025.2"/>
</dbReference>
<evidence type="ECO:0000313" key="5">
    <source>
        <dbReference type="RefSeq" id="XP_010447327.1"/>
    </source>
</evidence>
<keyword evidence="2" id="KW-0472">Membrane</keyword>
<dbReference type="InterPro" id="IPR019587">
    <property type="entry name" value="Polyketide_cyclase/dehydratase"/>
</dbReference>
<sequence length="161" mass="18416">MGTEAETASCKWEGKHVAQVNGVTAEKVWSVFSDFCNIHEWFPALDTCYRVQGTDGEPGLVRYCASTKTKDEEETTKWAKERLVKIDLIGRCLSYEILENNVGFKSYVSTVRVMPEDGDDQVSRIEWSFVADPVDGWKKEDLESYVDFCLQHMAKKMELNL</sequence>
<dbReference type="GeneID" id="104721533"/>
<evidence type="ECO:0000256" key="1">
    <source>
        <dbReference type="ARBA" id="ARBA00004236"/>
    </source>
</evidence>
<dbReference type="Proteomes" id="UP000694864">
    <property type="component" value="Chromosome 12"/>
</dbReference>
<reference evidence="4 5" key="3">
    <citation type="submission" date="2025-05" db="UniProtKB">
        <authorList>
            <consortium name="RefSeq"/>
        </authorList>
    </citation>
    <scope>IDENTIFICATION</scope>
    <source>
        <tissue evidence="4 5">Leaf</tissue>
    </source>
</reference>
<dbReference type="CDD" id="cd07821">
    <property type="entry name" value="PYR_PYL_RCAR_like"/>
    <property type="match status" value="1"/>
</dbReference>
<reference evidence="3" key="1">
    <citation type="journal article" date="1997" name="Nucleic Acids Res.">
        <title>tRNAscan-SE: a program for improved detection of transfer RNA genes in genomic sequence.</title>
        <authorList>
            <person name="Lowe T.M."/>
            <person name="Eddy S.R."/>
        </authorList>
    </citation>
    <scope>NUCLEOTIDE SEQUENCE [LARGE SCALE GENOMIC DNA]</scope>
    <source>
        <strain evidence="3">r\DH55</strain>
    </source>
</reference>
<dbReference type="SUPFAM" id="SSF55961">
    <property type="entry name" value="Bet v1-like"/>
    <property type="match status" value="1"/>
</dbReference>
<protein>
    <submittedName>
        <fullName evidence="4 5">Lachrymatory-factor synthase-like</fullName>
    </submittedName>
</protein>
<dbReference type="PANTHER" id="PTHR33789:SF11">
    <property type="entry name" value="OS05G0202300 PROTEIN"/>
    <property type="match status" value="1"/>
</dbReference>
<dbReference type="GeneID" id="104729979"/>
<organism evidence="3 5">
    <name type="scientific">Camelina sativa</name>
    <name type="common">False flax</name>
    <name type="synonym">Myagrum sativum</name>
    <dbReference type="NCBI Taxonomy" id="90675"/>
    <lineage>
        <taxon>Eukaryota</taxon>
        <taxon>Viridiplantae</taxon>
        <taxon>Streptophyta</taxon>
        <taxon>Embryophyta</taxon>
        <taxon>Tracheophyta</taxon>
        <taxon>Spermatophyta</taxon>
        <taxon>Magnoliopsida</taxon>
        <taxon>eudicotyledons</taxon>
        <taxon>Gunneridae</taxon>
        <taxon>Pentapetalae</taxon>
        <taxon>rosids</taxon>
        <taxon>malvids</taxon>
        <taxon>Brassicales</taxon>
        <taxon>Brassicaceae</taxon>
        <taxon>Camelineae</taxon>
        <taxon>Camelina</taxon>
    </lineage>
</organism>
<proteinExistence type="predicted"/>
<dbReference type="Gene3D" id="3.30.530.20">
    <property type="match status" value="1"/>
</dbReference>
<dbReference type="PANTHER" id="PTHR33789">
    <property type="entry name" value="LACHRYMATORY-FACTOR SYNTHASE"/>
    <property type="match status" value="1"/>
</dbReference>
<dbReference type="Pfam" id="PF10604">
    <property type="entry name" value="Polyketide_cyc2"/>
    <property type="match status" value="1"/>
</dbReference>
<name>A0ABM0UWE4_CAMSA</name>
<comment type="subcellular location">
    <subcellularLocation>
        <location evidence="1">Cell membrane</location>
    </subcellularLocation>
</comment>
<evidence type="ECO:0000313" key="3">
    <source>
        <dbReference type="Proteomes" id="UP000694864"/>
    </source>
</evidence>
<keyword evidence="2" id="KW-1003">Cell membrane</keyword>
<reference evidence="3" key="2">
    <citation type="journal article" date="2014" name="Nat. Commun.">
        <title>The emerging biofuel crop Camelina sativa retains a highly undifferentiated hexaploid genome structure.</title>
        <authorList>
            <person name="Kagale S."/>
            <person name="Koh C."/>
            <person name="Nixon J."/>
            <person name="Bollina V."/>
            <person name="Clarke W.E."/>
            <person name="Tuteja R."/>
            <person name="Spillane C."/>
            <person name="Robinson S.J."/>
            <person name="Links M.G."/>
            <person name="Clarke C."/>
            <person name="Higgins E.E."/>
            <person name="Huebert T."/>
            <person name="Sharpe A.G."/>
            <person name="Parkin I.A."/>
        </authorList>
    </citation>
    <scope>NUCLEOTIDE SEQUENCE [LARGE SCALE GENOMIC DNA]</scope>
    <source>
        <strain evidence="3">r\DH55</strain>
    </source>
</reference>